<evidence type="ECO:0000256" key="5">
    <source>
        <dbReference type="ARBA" id="ARBA00022490"/>
    </source>
</evidence>
<accession>A0A512BHS0</accession>
<dbReference type="HAMAP" id="MF_00418">
    <property type="entry name" value="DapA"/>
    <property type="match status" value="1"/>
</dbReference>
<gene>
    <name evidence="12 16" type="primary">dapA</name>
    <name evidence="16" type="ORF">SAE01_40200</name>
</gene>
<dbReference type="Gene3D" id="3.20.20.70">
    <property type="entry name" value="Aldolase class I"/>
    <property type="match status" value="1"/>
</dbReference>
<dbReference type="PANTHER" id="PTHR12128:SF66">
    <property type="entry name" value="4-HYDROXY-2-OXOGLUTARATE ALDOLASE, MITOCHONDRIAL"/>
    <property type="match status" value="1"/>
</dbReference>
<feature type="active site" description="Proton donor/acceptor" evidence="12 14">
    <location>
        <position position="138"/>
    </location>
</feature>
<feature type="binding site" evidence="12 15">
    <location>
        <position position="209"/>
    </location>
    <ligand>
        <name>pyruvate</name>
        <dbReference type="ChEBI" id="CHEBI:15361"/>
    </ligand>
</feature>
<dbReference type="SMART" id="SM01130">
    <property type="entry name" value="DHDPS"/>
    <property type="match status" value="1"/>
</dbReference>
<dbReference type="GO" id="GO:0019877">
    <property type="term" value="P:diaminopimelate biosynthetic process"/>
    <property type="evidence" value="ECO:0007669"/>
    <property type="project" value="UniProtKB-UniRule"/>
</dbReference>
<evidence type="ECO:0000256" key="2">
    <source>
        <dbReference type="ARBA" id="ARBA00005120"/>
    </source>
</evidence>
<comment type="caution">
    <text evidence="12">Was originally thought to be a dihydrodipicolinate synthase (DHDPS), catalyzing the condensation of (S)-aspartate-beta-semialdehyde [(S)-ASA] and pyruvate to dihydrodipicolinate (DHDP). However, it was shown in E.coli that the product of the enzymatic reaction is not dihydrodipicolinate but in fact (4S)-4-hydroxy-2,3,4,5-tetrahydro-(2S)-dipicolinic acid (HTPA), and that the consecutive dehydration reaction leading to DHDP is not spontaneous but catalyzed by DapB.</text>
</comment>
<comment type="pathway">
    <text evidence="2 12">Amino-acid biosynthesis; L-lysine biosynthesis via DAP pathway; (S)-tetrahydrodipicolinate from L-aspartate: step 3/4.</text>
</comment>
<dbReference type="Pfam" id="PF00701">
    <property type="entry name" value="DHDPS"/>
    <property type="match status" value="1"/>
</dbReference>
<dbReference type="PANTHER" id="PTHR12128">
    <property type="entry name" value="DIHYDRODIPICOLINATE SYNTHASE"/>
    <property type="match status" value="1"/>
</dbReference>
<evidence type="ECO:0000256" key="8">
    <source>
        <dbReference type="ARBA" id="ARBA00023154"/>
    </source>
</evidence>
<dbReference type="OrthoDB" id="9782828at2"/>
<evidence type="ECO:0000256" key="1">
    <source>
        <dbReference type="ARBA" id="ARBA00003294"/>
    </source>
</evidence>
<keyword evidence="9 12" id="KW-0456">Lyase</keyword>
<comment type="catalytic activity">
    <reaction evidence="11 12">
        <text>L-aspartate 4-semialdehyde + pyruvate = (2S,4S)-4-hydroxy-2,3,4,5-tetrahydrodipicolinate + H2O + H(+)</text>
        <dbReference type="Rhea" id="RHEA:34171"/>
        <dbReference type="ChEBI" id="CHEBI:15361"/>
        <dbReference type="ChEBI" id="CHEBI:15377"/>
        <dbReference type="ChEBI" id="CHEBI:15378"/>
        <dbReference type="ChEBI" id="CHEBI:67139"/>
        <dbReference type="ChEBI" id="CHEBI:537519"/>
        <dbReference type="EC" id="4.3.3.7"/>
    </reaction>
</comment>
<keyword evidence="7 12" id="KW-0220">Diaminopimelate biosynthesis</keyword>
<evidence type="ECO:0000313" key="16">
    <source>
        <dbReference type="EMBL" id="GEO11524.1"/>
    </source>
</evidence>
<dbReference type="EC" id="4.3.3.7" evidence="4 12"/>
<keyword evidence="8 12" id="KW-0457">Lysine biosynthesis</keyword>
<proteinExistence type="inferred from homology"/>
<dbReference type="UniPathway" id="UPA00034">
    <property type="reaction ID" value="UER00017"/>
</dbReference>
<keyword evidence="5 12" id="KW-0963">Cytoplasm</keyword>
<dbReference type="PRINTS" id="PR00146">
    <property type="entry name" value="DHPICSNTHASE"/>
</dbReference>
<evidence type="ECO:0000256" key="7">
    <source>
        <dbReference type="ARBA" id="ARBA00022915"/>
    </source>
</evidence>
<comment type="subcellular location">
    <subcellularLocation>
        <location evidence="12">Cytoplasm</location>
    </subcellularLocation>
</comment>
<dbReference type="InterPro" id="IPR002220">
    <property type="entry name" value="DapA-like"/>
</dbReference>
<feature type="site" description="Part of a proton relay during catalysis" evidence="12">
    <location>
        <position position="112"/>
    </location>
</feature>
<feature type="active site" description="Schiff-base intermediate with substrate" evidence="12 14">
    <location>
        <position position="167"/>
    </location>
</feature>
<dbReference type="RefSeq" id="WP_147205631.1">
    <property type="nucleotide sequence ID" value="NZ_BJYT01000024.1"/>
</dbReference>
<protein>
    <recommendedName>
        <fullName evidence="4 12">4-hydroxy-tetrahydrodipicolinate synthase</fullName>
        <shortName evidence="12">HTPA synthase</shortName>
        <ecNumber evidence="4 12">4.3.3.7</ecNumber>
    </recommendedName>
</protein>
<evidence type="ECO:0000256" key="13">
    <source>
        <dbReference type="PIRNR" id="PIRNR001365"/>
    </source>
</evidence>
<dbReference type="EMBL" id="BJYT01000024">
    <property type="protein sequence ID" value="GEO11524.1"/>
    <property type="molecule type" value="Genomic_DNA"/>
</dbReference>
<reference evidence="16 17" key="1">
    <citation type="submission" date="2019-07" db="EMBL/GenBank/DDBJ databases">
        <title>Whole genome shotgun sequence of Segetibacter aerophilus NBRC 106135.</title>
        <authorList>
            <person name="Hosoyama A."/>
            <person name="Uohara A."/>
            <person name="Ohji S."/>
            <person name="Ichikawa N."/>
        </authorList>
    </citation>
    <scope>NUCLEOTIDE SEQUENCE [LARGE SCALE GENOMIC DNA]</scope>
    <source>
        <strain evidence="16 17">NBRC 106135</strain>
    </source>
</reference>
<evidence type="ECO:0000256" key="9">
    <source>
        <dbReference type="ARBA" id="ARBA00023239"/>
    </source>
</evidence>
<dbReference type="Proteomes" id="UP000321513">
    <property type="component" value="Unassembled WGS sequence"/>
</dbReference>
<keyword evidence="6 12" id="KW-0028">Amino-acid biosynthesis</keyword>
<dbReference type="GO" id="GO:0008840">
    <property type="term" value="F:4-hydroxy-tetrahydrodipicolinate synthase activity"/>
    <property type="evidence" value="ECO:0007669"/>
    <property type="project" value="UniProtKB-UniRule"/>
</dbReference>
<dbReference type="InterPro" id="IPR020625">
    <property type="entry name" value="Schiff_base-form_aldolases_AS"/>
</dbReference>
<organism evidence="16 17">
    <name type="scientific">Segetibacter aerophilus</name>
    <dbReference type="NCBI Taxonomy" id="670293"/>
    <lineage>
        <taxon>Bacteria</taxon>
        <taxon>Pseudomonadati</taxon>
        <taxon>Bacteroidota</taxon>
        <taxon>Chitinophagia</taxon>
        <taxon>Chitinophagales</taxon>
        <taxon>Chitinophagaceae</taxon>
        <taxon>Segetibacter</taxon>
    </lineage>
</organism>
<dbReference type="PIRSF" id="PIRSF001365">
    <property type="entry name" value="DHDPS"/>
    <property type="match status" value="1"/>
</dbReference>
<feature type="site" description="Part of a proton relay during catalysis" evidence="12">
    <location>
        <position position="49"/>
    </location>
</feature>
<dbReference type="NCBIfam" id="TIGR00674">
    <property type="entry name" value="dapA"/>
    <property type="match status" value="1"/>
</dbReference>
<evidence type="ECO:0000256" key="3">
    <source>
        <dbReference type="ARBA" id="ARBA00007592"/>
    </source>
</evidence>
<feature type="binding site" evidence="12 15">
    <location>
        <position position="50"/>
    </location>
    <ligand>
        <name>pyruvate</name>
        <dbReference type="ChEBI" id="CHEBI:15361"/>
    </ligand>
</feature>
<dbReference type="InterPro" id="IPR013785">
    <property type="entry name" value="Aldolase_TIM"/>
</dbReference>
<dbReference type="InterPro" id="IPR005263">
    <property type="entry name" value="DapA"/>
</dbReference>
<comment type="subunit">
    <text evidence="12">Homotetramer; dimer of dimers.</text>
</comment>
<evidence type="ECO:0000256" key="15">
    <source>
        <dbReference type="PIRSR" id="PIRSR001365-2"/>
    </source>
</evidence>
<dbReference type="GO" id="GO:0005829">
    <property type="term" value="C:cytosol"/>
    <property type="evidence" value="ECO:0007669"/>
    <property type="project" value="TreeGrafter"/>
</dbReference>
<keyword evidence="10 12" id="KW-0704">Schiff base</keyword>
<evidence type="ECO:0000256" key="14">
    <source>
        <dbReference type="PIRSR" id="PIRSR001365-1"/>
    </source>
</evidence>
<dbReference type="AlphaFoldDB" id="A0A512BHS0"/>
<dbReference type="PROSITE" id="PS00666">
    <property type="entry name" value="DHDPS_2"/>
    <property type="match status" value="1"/>
</dbReference>
<dbReference type="SUPFAM" id="SSF51569">
    <property type="entry name" value="Aldolase"/>
    <property type="match status" value="1"/>
</dbReference>
<evidence type="ECO:0000256" key="6">
    <source>
        <dbReference type="ARBA" id="ARBA00022605"/>
    </source>
</evidence>
<dbReference type="GO" id="GO:0009089">
    <property type="term" value="P:lysine biosynthetic process via diaminopimelate"/>
    <property type="evidence" value="ECO:0007669"/>
    <property type="project" value="UniProtKB-UniRule"/>
</dbReference>
<evidence type="ECO:0000256" key="4">
    <source>
        <dbReference type="ARBA" id="ARBA00012086"/>
    </source>
</evidence>
<evidence type="ECO:0000256" key="12">
    <source>
        <dbReference type="HAMAP-Rule" id="MF_00418"/>
    </source>
</evidence>
<dbReference type="CDD" id="cd00950">
    <property type="entry name" value="DHDPS"/>
    <property type="match status" value="1"/>
</dbReference>
<evidence type="ECO:0000256" key="10">
    <source>
        <dbReference type="ARBA" id="ARBA00023270"/>
    </source>
</evidence>
<comment type="function">
    <text evidence="1 12">Catalyzes the condensation of (S)-aspartate-beta-semialdehyde [(S)-ASA] and pyruvate to 4-hydroxy-tetrahydrodipicolinate (HTPA).</text>
</comment>
<evidence type="ECO:0000256" key="11">
    <source>
        <dbReference type="ARBA" id="ARBA00047836"/>
    </source>
</evidence>
<keyword evidence="17" id="KW-1185">Reference proteome</keyword>
<name>A0A512BHS0_9BACT</name>
<evidence type="ECO:0000313" key="17">
    <source>
        <dbReference type="Proteomes" id="UP000321513"/>
    </source>
</evidence>
<sequence length="300" mass="32950">MSLRDTLKGTGVALVTPFKENQDIDFEAYDRLIDFVIHGGVEYLVVLGTTGETPTISKSEKIDILEFTYRKVGLSVPIVVGIGGNNTKEVINDIETYPLQQATAILSASPYYSKPSQEGLFRHYKLLSEAAPKPIILYNVPGRTASNIAAETTIRLANECSNIMGIKEASGNMIQCFHILKDRPSEFLVTSGDDHLALSLIAAGMDGVISVAANCFPKDFSEMVRQCLRSDFNSAKGLLFKMLHGFDLLFVENNPAGVKAVLAELGIIENQLRLPLVPLSETHHSKVKEYLESLKIYQAL</sequence>
<comment type="similarity">
    <text evidence="3 12 13">Belongs to the DapA family.</text>
</comment>
<comment type="caution">
    <text evidence="16">The sequence shown here is derived from an EMBL/GenBank/DDBJ whole genome shotgun (WGS) entry which is preliminary data.</text>
</comment>